<dbReference type="PROSITE" id="PS00061">
    <property type="entry name" value="ADH_SHORT"/>
    <property type="match status" value="1"/>
</dbReference>
<dbReference type="PANTHER" id="PTHR42760">
    <property type="entry name" value="SHORT-CHAIN DEHYDROGENASES/REDUCTASES FAMILY MEMBER"/>
    <property type="match status" value="1"/>
</dbReference>
<dbReference type="Gene3D" id="3.40.50.720">
    <property type="entry name" value="NAD(P)-binding Rossmann-like Domain"/>
    <property type="match status" value="1"/>
</dbReference>
<dbReference type="InterPro" id="IPR020904">
    <property type="entry name" value="Sc_DH/Rdtase_CS"/>
</dbReference>
<accession>A0A918XEX7</accession>
<keyword evidence="2" id="KW-0560">Oxidoreductase</keyword>
<dbReference type="InterPro" id="IPR036291">
    <property type="entry name" value="NAD(P)-bd_dom_sf"/>
</dbReference>
<reference evidence="4" key="2">
    <citation type="submission" date="2020-09" db="EMBL/GenBank/DDBJ databases">
        <authorList>
            <person name="Sun Q."/>
            <person name="Kim S."/>
        </authorList>
    </citation>
    <scope>NUCLEOTIDE SEQUENCE</scope>
    <source>
        <strain evidence="4">KCTC 23430</strain>
    </source>
</reference>
<dbReference type="FunFam" id="3.40.50.720:FF:000084">
    <property type="entry name" value="Short-chain dehydrogenase reductase"/>
    <property type="match status" value="1"/>
</dbReference>
<dbReference type="AlphaFoldDB" id="A0A918XEX7"/>
<organism evidence="4 5">
    <name type="scientific">Parahalioglobus pacificus</name>
    <dbReference type="NCBI Taxonomy" id="930806"/>
    <lineage>
        <taxon>Bacteria</taxon>
        <taxon>Pseudomonadati</taxon>
        <taxon>Pseudomonadota</taxon>
        <taxon>Gammaproteobacteria</taxon>
        <taxon>Cellvibrionales</taxon>
        <taxon>Halieaceae</taxon>
        <taxon>Parahalioglobus</taxon>
    </lineage>
</organism>
<dbReference type="PRINTS" id="PR00080">
    <property type="entry name" value="SDRFAMILY"/>
</dbReference>
<dbReference type="InterPro" id="IPR002347">
    <property type="entry name" value="SDR_fam"/>
</dbReference>
<dbReference type="RefSeq" id="WP_189474988.1">
    <property type="nucleotide sequence ID" value="NZ_BMYM01000001.1"/>
</dbReference>
<dbReference type="Pfam" id="PF00106">
    <property type="entry name" value="adh_short"/>
    <property type="match status" value="1"/>
</dbReference>
<name>A0A918XEX7_9GAMM</name>
<keyword evidence="5" id="KW-1185">Reference proteome</keyword>
<dbReference type="PRINTS" id="PR00081">
    <property type="entry name" value="GDHRDH"/>
</dbReference>
<evidence type="ECO:0000256" key="2">
    <source>
        <dbReference type="ARBA" id="ARBA00023002"/>
    </source>
</evidence>
<evidence type="ECO:0000313" key="5">
    <source>
        <dbReference type="Proteomes" id="UP000644693"/>
    </source>
</evidence>
<dbReference type="Proteomes" id="UP000644693">
    <property type="component" value="Unassembled WGS sequence"/>
</dbReference>
<proteinExistence type="inferred from homology"/>
<reference evidence="4" key="1">
    <citation type="journal article" date="2014" name="Int. J. Syst. Evol. Microbiol.">
        <title>Complete genome sequence of Corynebacterium casei LMG S-19264T (=DSM 44701T), isolated from a smear-ripened cheese.</title>
        <authorList>
            <consortium name="US DOE Joint Genome Institute (JGI-PGF)"/>
            <person name="Walter F."/>
            <person name="Albersmeier A."/>
            <person name="Kalinowski J."/>
            <person name="Ruckert C."/>
        </authorList>
    </citation>
    <scope>NUCLEOTIDE SEQUENCE</scope>
    <source>
        <strain evidence="4">KCTC 23430</strain>
    </source>
</reference>
<evidence type="ECO:0000256" key="3">
    <source>
        <dbReference type="RuleBase" id="RU000363"/>
    </source>
</evidence>
<evidence type="ECO:0000256" key="1">
    <source>
        <dbReference type="ARBA" id="ARBA00006484"/>
    </source>
</evidence>
<evidence type="ECO:0000313" key="4">
    <source>
        <dbReference type="EMBL" id="GHD27496.1"/>
    </source>
</evidence>
<dbReference type="CDD" id="cd05233">
    <property type="entry name" value="SDR_c"/>
    <property type="match status" value="1"/>
</dbReference>
<dbReference type="GO" id="GO:0016616">
    <property type="term" value="F:oxidoreductase activity, acting on the CH-OH group of donors, NAD or NADP as acceptor"/>
    <property type="evidence" value="ECO:0007669"/>
    <property type="project" value="TreeGrafter"/>
</dbReference>
<protein>
    <submittedName>
        <fullName evidence="4">3-oxoacyl-ACP reductase</fullName>
    </submittedName>
</protein>
<dbReference type="PANTHER" id="PTHR42760:SF133">
    <property type="entry name" value="3-OXOACYL-[ACYL-CARRIER-PROTEIN] REDUCTASE"/>
    <property type="match status" value="1"/>
</dbReference>
<comment type="caution">
    <text evidence="4">The sequence shown here is derived from an EMBL/GenBank/DDBJ whole genome shotgun (WGS) entry which is preliminary data.</text>
</comment>
<dbReference type="GO" id="GO:0048038">
    <property type="term" value="F:quinone binding"/>
    <property type="evidence" value="ECO:0007669"/>
    <property type="project" value="TreeGrafter"/>
</dbReference>
<dbReference type="EMBL" id="BMYM01000001">
    <property type="protein sequence ID" value="GHD27496.1"/>
    <property type="molecule type" value="Genomic_DNA"/>
</dbReference>
<gene>
    <name evidence="4" type="primary">fabG</name>
    <name evidence="4" type="ORF">GCM10007053_05880</name>
</gene>
<dbReference type="SUPFAM" id="SSF51735">
    <property type="entry name" value="NAD(P)-binding Rossmann-fold domains"/>
    <property type="match status" value="1"/>
</dbReference>
<sequence length="254" mass="26406">MNPLGKVAIVTGASSGVGAETAVQLAELGASVVINYANTLAGAEETLRRVEAAGAKGVICQADVSDEAQCRHLVETAVAEFGGVDILVNNAGTTTYVPHKELNNLSDEIWERTLGTNLMGPFYMTRAVVPELIKRGGGEVVMTSSVAGLTSNGSSMAYCCSKAALNSMTRNLAKALGEHNIRVNAICPGLIDGRWAAEGWGEAWEDIKVLVEGQTPLSVIATPADVAQSLLSVITGTDVMTGQIITLDGGFTIN</sequence>
<dbReference type="GO" id="GO:0006633">
    <property type="term" value="P:fatty acid biosynthetic process"/>
    <property type="evidence" value="ECO:0007669"/>
    <property type="project" value="TreeGrafter"/>
</dbReference>
<comment type="similarity">
    <text evidence="1 3">Belongs to the short-chain dehydrogenases/reductases (SDR) family.</text>
</comment>